<dbReference type="PANTHER" id="PTHR46494:SF1">
    <property type="entry name" value="CORA FAMILY METAL ION TRANSPORTER (EUROFUNG)"/>
    <property type="match status" value="1"/>
</dbReference>
<feature type="transmembrane region" description="Helical" evidence="8">
    <location>
        <begin position="328"/>
        <end position="349"/>
    </location>
</feature>
<dbReference type="SUPFAM" id="SSF144083">
    <property type="entry name" value="Magnesium transport protein CorA, transmembrane region"/>
    <property type="match status" value="1"/>
</dbReference>
<dbReference type="PANTHER" id="PTHR46494">
    <property type="entry name" value="CORA FAMILY METAL ION TRANSPORTER (EUROFUNG)"/>
    <property type="match status" value="1"/>
</dbReference>
<evidence type="ECO:0000256" key="4">
    <source>
        <dbReference type="ARBA" id="ARBA00022475"/>
    </source>
</evidence>
<sequence length="357" mass="41500">MKKRRHSHSKKTGLPPGTLVHTGDVKTPQITLTLFRYNAESIEEHTISSLNEIQADDTQNSILWLNVHGLHDPKLMAEIGQRFKLHPLVLEDILNTDQRPKVDAYDDYLYLVTRFFSYDSEQMLVNSEQISIILGDHFVLSFQERPTGSFDPVRERLRANKGLLRKSGADVLAYALLDMIVDKYFVMLEQISDDCEKLEDQLLHHPSDAVLQSIHKLKRETMDLRRAVWPLREIINTLIRNEFSFFQENTILYLRDVYDHSIHFIESLESLRDLLAGMLDIYLSSISNQVNKEVRILTVVTMLFMPATLISGIFGMNFESMPLLKDHWGFWIAIAMMLFVAGGMGLHFWRRQWLSRH</sequence>
<feature type="transmembrane region" description="Helical" evidence="8">
    <location>
        <begin position="296"/>
        <end position="316"/>
    </location>
</feature>
<comment type="caution">
    <text evidence="10">The sequence shown here is derived from an EMBL/GenBank/DDBJ whole genome shotgun (WGS) entry which is preliminary data.</text>
</comment>
<keyword evidence="3 8" id="KW-0813">Transport</keyword>
<keyword evidence="6 8" id="KW-1133">Transmembrane helix</keyword>
<dbReference type="EMBL" id="JBIWXY010000001">
    <property type="protein sequence ID" value="MFJ5444604.1"/>
    <property type="molecule type" value="Genomic_DNA"/>
</dbReference>
<keyword evidence="7 8" id="KW-0472">Membrane</keyword>
<evidence type="ECO:0000313" key="10">
    <source>
        <dbReference type="EMBL" id="MFJ5444604.1"/>
    </source>
</evidence>
<dbReference type="InterPro" id="IPR045861">
    <property type="entry name" value="CorA_cytoplasmic_dom"/>
</dbReference>
<dbReference type="CDD" id="cd12828">
    <property type="entry name" value="TmCorA-like_1"/>
    <property type="match status" value="1"/>
</dbReference>
<comment type="subcellular location">
    <subcellularLocation>
        <location evidence="1">Cell membrane</location>
        <topology evidence="1">Multi-pass membrane protein</topology>
    </subcellularLocation>
    <subcellularLocation>
        <location evidence="8">Membrane</location>
        <topology evidence="8">Multi-pass membrane protein</topology>
    </subcellularLocation>
</comment>
<evidence type="ECO:0000256" key="3">
    <source>
        <dbReference type="ARBA" id="ARBA00022448"/>
    </source>
</evidence>
<feature type="region of interest" description="Disordered" evidence="9">
    <location>
        <begin position="1"/>
        <end position="20"/>
    </location>
</feature>
<evidence type="ECO:0000256" key="2">
    <source>
        <dbReference type="ARBA" id="ARBA00009765"/>
    </source>
</evidence>
<dbReference type="Proteomes" id="UP001617669">
    <property type="component" value="Unassembled WGS sequence"/>
</dbReference>
<name>A0ABW8GH27_9PROT</name>
<evidence type="ECO:0000256" key="5">
    <source>
        <dbReference type="ARBA" id="ARBA00022692"/>
    </source>
</evidence>
<dbReference type="RefSeq" id="WP_230346632.1">
    <property type="nucleotide sequence ID" value="NZ_JBIWXY010000001.1"/>
</dbReference>
<keyword evidence="8" id="KW-0460">Magnesium</keyword>
<dbReference type="Gene3D" id="1.20.58.340">
    <property type="entry name" value="Magnesium transport protein CorA, transmembrane region"/>
    <property type="match status" value="2"/>
</dbReference>
<keyword evidence="5 8" id="KW-0812">Transmembrane</keyword>
<dbReference type="NCBIfam" id="TIGR00383">
    <property type="entry name" value="corA"/>
    <property type="match status" value="1"/>
</dbReference>
<feature type="compositionally biased region" description="Basic residues" evidence="9">
    <location>
        <begin position="1"/>
        <end position="11"/>
    </location>
</feature>
<dbReference type="InterPro" id="IPR002523">
    <property type="entry name" value="MgTranspt_CorA/ZnTranspt_ZntB"/>
</dbReference>
<comment type="function">
    <text evidence="8">Mediates influx of magnesium ions.</text>
</comment>
<accession>A0ABW8GH27</accession>
<organism evidence="10 11">
    <name type="scientific">Methylobacillus methanolivorans</name>
    <dbReference type="NCBI Taxonomy" id="1848927"/>
    <lineage>
        <taxon>Bacteria</taxon>
        <taxon>Pseudomonadati</taxon>
        <taxon>Pseudomonadota</taxon>
        <taxon>Betaproteobacteria</taxon>
        <taxon>Nitrosomonadales</taxon>
        <taxon>Methylophilaceae</taxon>
        <taxon>Methylobacillus</taxon>
    </lineage>
</organism>
<dbReference type="InterPro" id="IPR045863">
    <property type="entry name" value="CorA_TM1_TM2"/>
</dbReference>
<protein>
    <recommendedName>
        <fullName evidence="8">Magnesium transport protein CorA</fullName>
    </recommendedName>
</protein>
<gene>
    <name evidence="8 10" type="primary">corA</name>
    <name evidence="10" type="ORF">ACIKP9_00015</name>
</gene>
<dbReference type="SUPFAM" id="SSF143865">
    <property type="entry name" value="CorA soluble domain-like"/>
    <property type="match status" value="1"/>
</dbReference>
<evidence type="ECO:0000256" key="6">
    <source>
        <dbReference type="ARBA" id="ARBA00022989"/>
    </source>
</evidence>
<comment type="similarity">
    <text evidence="2 8">Belongs to the CorA metal ion transporter (MIT) (TC 1.A.35) family.</text>
</comment>
<keyword evidence="11" id="KW-1185">Reference proteome</keyword>
<keyword evidence="4 8" id="KW-1003">Cell membrane</keyword>
<proteinExistence type="inferred from homology"/>
<dbReference type="InterPro" id="IPR004488">
    <property type="entry name" value="Mg/Co-transport_prot_CorA"/>
</dbReference>
<reference evidence="10 11" key="1">
    <citation type="submission" date="2024-11" db="EMBL/GenBank/DDBJ databases">
        <authorList>
            <person name="Kaparullina E.N."/>
            <person name="Delegan Y.A."/>
            <person name="Doronina N.V."/>
        </authorList>
    </citation>
    <scope>NUCLEOTIDE SEQUENCE [LARGE SCALE GENOMIC DNA]</scope>
    <source>
        <strain evidence="10 11">7sh_L</strain>
    </source>
</reference>
<evidence type="ECO:0000256" key="1">
    <source>
        <dbReference type="ARBA" id="ARBA00004651"/>
    </source>
</evidence>
<dbReference type="Pfam" id="PF01544">
    <property type="entry name" value="CorA"/>
    <property type="match status" value="1"/>
</dbReference>
<evidence type="ECO:0000256" key="8">
    <source>
        <dbReference type="RuleBase" id="RU362010"/>
    </source>
</evidence>
<evidence type="ECO:0000313" key="11">
    <source>
        <dbReference type="Proteomes" id="UP001617669"/>
    </source>
</evidence>
<keyword evidence="8" id="KW-0406">Ion transport</keyword>
<dbReference type="Gene3D" id="3.30.460.20">
    <property type="entry name" value="CorA soluble domain-like"/>
    <property type="match status" value="1"/>
</dbReference>
<evidence type="ECO:0000256" key="9">
    <source>
        <dbReference type="SAM" id="MobiDB-lite"/>
    </source>
</evidence>
<evidence type="ECO:0000256" key="7">
    <source>
        <dbReference type="ARBA" id="ARBA00023136"/>
    </source>
</evidence>